<evidence type="ECO:0000313" key="4">
    <source>
        <dbReference type="Proteomes" id="UP000464658"/>
    </source>
</evidence>
<organism evidence="3 4">
    <name type="scientific">Bacillus safensis</name>
    <dbReference type="NCBI Taxonomy" id="561879"/>
    <lineage>
        <taxon>Bacteria</taxon>
        <taxon>Bacillati</taxon>
        <taxon>Bacillota</taxon>
        <taxon>Bacilli</taxon>
        <taxon>Bacillales</taxon>
        <taxon>Bacillaceae</taxon>
        <taxon>Bacillus</taxon>
    </lineage>
</organism>
<dbReference type="AlphaFoldDB" id="A0A5S9M6H3"/>
<proteinExistence type="predicted"/>
<sequence>MTVHIIADSAADLPLSYYDEHNITLIPLRVLLGEQEFEDLITIEPKQVFDAMRQGASPKTSQASPNRIKETFVSAAQTHTSAIYVAFFFIRAFRYIPDSCDDGKRSEGRIP</sequence>
<dbReference type="EMBL" id="AP021906">
    <property type="protein sequence ID" value="BBP88428.1"/>
    <property type="molecule type" value="Genomic_DNA"/>
</dbReference>
<evidence type="ECO:0000256" key="2">
    <source>
        <dbReference type="ARBA" id="ARBA00023121"/>
    </source>
</evidence>
<dbReference type="GO" id="GO:0008289">
    <property type="term" value="F:lipid binding"/>
    <property type="evidence" value="ECO:0007669"/>
    <property type="project" value="UniProtKB-KW"/>
</dbReference>
<gene>
    <name evidence="3" type="ORF">BsIDN1_20460</name>
</gene>
<evidence type="ECO:0000313" key="3">
    <source>
        <dbReference type="EMBL" id="BBP88428.1"/>
    </source>
</evidence>
<dbReference type="PANTHER" id="PTHR33434:SF3">
    <property type="entry name" value="DEGV DOMAIN-CONTAINING PROTEIN YITS"/>
    <property type="match status" value="1"/>
</dbReference>
<evidence type="ECO:0008006" key="5">
    <source>
        <dbReference type="Google" id="ProtNLM"/>
    </source>
</evidence>
<keyword evidence="2" id="KW-0446">Lipid-binding</keyword>
<dbReference type="InterPro" id="IPR003797">
    <property type="entry name" value="DegV"/>
</dbReference>
<dbReference type="Gene3D" id="3.40.50.10170">
    <property type="match status" value="1"/>
</dbReference>
<dbReference type="InterPro" id="IPR050270">
    <property type="entry name" value="DegV_domain_contain"/>
</dbReference>
<name>A0A5S9M6H3_BACIA</name>
<accession>A0A5S9M6H3</accession>
<dbReference type="Pfam" id="PF02645">
    <property type="entry name" value="DegV"/>
    <property type="match status" value="1"/>
</dbReference>
<dbReference type="Proteomes" id="UP000464658">
    <property type="component" value="Chromosome"/>
</dbReference>
<dbReference type="PROSITE" id="PS51482">
    <property type="entry name" value="DEGV"/>
    <property type="match status" value="1"/>
</dbReference>
<dbReference type="PANTHER" id="PTHR33434">
    <property type="entry name" value="DEGV DOMAIN-CONTAINING PROTEIN DR_1986-RELATED"/>
    <property type="match status" value="1"/>
</dbReference>
<dbReference type="SUPFAM" id="SSF82549">
    <property type="entry name" value="DAK1/DegV-like"/>
    <property type="match status" value="1"/>
</dbReference>
<comment type="function">
    <text evidence="1">May bind long-chain fatty acids, such as palmitate, and may play a role in lipid transport or fatty acid metabolism.</text>
</comment>
<reference evidence="3 4" key="1">
    <citation type="submission" date="2019-12" db="EMBL/GenBank/DDBJ databases">
        <title>Full genome sequence of a Bacillus safensis strain isolated from commercially available natto in Indonesia.</title>
        <authorList>
            <person name="Yoshida M."/>
            <person name="Uomi M."/>
            <person name="Waturangi D."/>
            <person name="Ekaputri J.J."/>
            <person name="Setiamarga D.H.E."/>
        </authorList>
    </citation>
    <scope>NUCLEOTIDE SEQUENCE [LARGE SCALE GENOMIC DNA]</scope>
    <source>
        <strain evidence="3 4">IDN1</strain>
    </source>
</reference>
<protein>
    <recommendedName>
        <fullName evidence="5">Fatty acid-binding protein DegV</fullName>
    </recommendedName>
</protein>
<evidence type="ECO:0000256" key="1">
    <source>
        <dbReference type="ARBA" id="ARBA00003238"/>
    </source>
</evidence>